<organism evidence="3 4">
    <name type="scientific">Staurois parvus</name>
    <dbReference type="NCBI Taxonomy" id="386267"/>
    <lineage>
        <taxon>Eukaryota</taxon>
        <taxon>Metazoa</taxon>
        <taxon>Chordata</taxon>
        <taxon>Craniata</taxon>
        <taxon>Vertebrata</taxon>
        <taxon>Euteleostomi</taxon>
        <taxon>Amphibia</taxon>
        <taxon>Batrachia</taxon>
        <taxon>Anura</taxon>
        <taxon>Neobatrachia</taxon>
        <taxon>Ranoidea</taxon>
        <taxon>Ranidae</taxon>
        <taxon>Staurois</taxon>
    </lineage>
</organism>
<dbReference type="EMBL" id="CATNWA010004485">
    <property type="protein sequence ID" value="CAI9547953.1"/>
    <property type="molecule type" value="Genomic_DNA"/>
</dbReference>
<proteinExistence type="predicted"/>
<keyword evidence="2" id="KW-0472">Membrane</keyword>
<keyword evidence="2" id="KW-0812">Transmembrane</keyword>
<accession>A0ABN9BKE1</accession>
<gene>
    <name evidence="3" type="ORF">SPARVUS_LOCUS3074623</name>
</gene>
<evidence type="ECO:0000256" key="1">
    <source>
        <dbReference type="SAM" id="MobiDB-lite"/>
    </source>
</evidence>
<dbReference type="Proteomes" id="UP001162483">
    <property type="component" value="Unassembled WGS sequence"/>
</dbReference>
<reference evidence="3" key="1">
    <citation type="submission" date="2023-05" db="EMBL/GenBank/DDBJ databases">
        <authorList>
            <person name="Stuckert A."/>
        </authorList>
    </citation>
    <scope>NUCLEOTIDE SEQUENCE</scope>
</reference>
<feature type="transmembrane region" description="Helical" evidence="2">
    <location>
        <begin position="39"/>
        <end position="62"/>
    </location>
</feature>
<evidence type="ECO:0000256" key="2">
    <source>
        <dbReference type="SAM" id="Phobius"/>
    </source>
</evidence>
<feature type="region of interest" description="Disordered" evidence="1">
    <location>
        <begin position="1"/>
        <end position="22"/>
    </location>
</feature>
<feature type="non-terminal residue" evidence="3">
    <location>
        <position position="83"/>
    </location>
</feature>
<protein>
    <submittedName>
        <fullName evidence="3">Uncharacterized protein</fullName>
    </submittedName>
</protein>
<comment type="caution">
    <text evidence="3">The sequence shown here is derived from an EMBL/GenBank/DDBJ whole genome shotgun (WGS) entry which is preliminary data.</text>
</comment>
<evidence type="ECO:0000313" key="3">
    <source>
        <dbReference type="EMBL" id="CAI9547953.1"/>
    </source>
</evidence>
<keyword evidence="2" id="KW-1133">Transmembrane helix</keyword>
<evidence type="ECO:0000313" key="4">
    <source>
        <dbReference type="Proteomes" id="UP001162483"/>
    </source>
</evidence>
<name>A0ABN9BKE1_9NEOB</name>
<sequence length="83" mass="9216">MYSHPEQCDYSETHPPTHPPVKHSLRTVNPLIDAYVNPFLPSAISTVSVLFFLALITVFVSLGMSVTPSQFPPVSECPPQSRY</sequence>
<keyword evidence="4" id="KW-1185">Reference proteome</keyword>